<feature type="compositionally biased region" description="Basic and acidic residues" evidence="3">
    <location>
        <begin position="725"/>
        <end position="737"/>
    </location>
</feature>
<feature type="region of interest" description="Disordered" evidence="3">
    <location>
        <begin position="1"/>
        <end position="33"/>
    </location>
</feature>
<feature type="compositionally biased region" description="Polar residues" evidence="3">
    <location>
        <begin position="1479"/>
        <end position="1494"/>
    </location>
</feature>
<keyword evidence="2" id="KW-0863">Zinc-finger</keyword>
<feature type="compositionally biased region" description="Polar residues" evidence="3">
    <location>
        <begin position="1"/>
        <end position="17"/>
    </location>
</feature>
<gene>
    <name evidence="6" type="ORF">MANES_06G083000v8</name>
</gene>
<feature type="region of interest" description="Disordered" evidence="3">
    <location>
        <begin position="1233"/>
        <end position="1260"/>
    </location>
</feature>
<evidence type="ECO:0000256" key="1">
    <source>
        <dbReference type="ARBA" id="ARBA00022664"/>
    </source>
</evidence>
<feature type="compositionally biased region" description="Polar residues" evidence="3">
    <location>
        <begin position="196"/>
        <end position="207"/>
    </location>
</feature>
<feature type="compositionally biased region" description="Low complexity" evidence="3">
    <location>
        <begin position="794"/>
        <end position="808"/>
    </location>
</feature>
<keyword evidence="2" id="KW-0862">Zinc</keyword>
<proteinExistence type="predicted"/>
<evidence type="ECO:0000256" key="3">
    <source>
        <dbReference type="SAM" id="MobiDB-lite"/>
    </source>
</evidence>
<dbReference type="Gene3D" id="1.10.10.790">
    <property type="entry name" value="Surp module"/>
    <property type="match status" value="1"/>
</dbReference>
<dbReference type="PANTHER" id="PTHR36886:SF7">
    <property type="entry name" value="EXPRESSED PROTEIN"/>
    <property type="match status" value="1"/>
</dbReference>
<dbReference type="InterPro" id="IPR000061">
    <property type="entry name" value="Surp"/>
</dbReference>
<dbReference type="PROSITE" id="PS50103">
    <property type="entry name" value="ZF_C3H1"/>
    <property type="match status" value="1"/>
</dbReference>
<dbReference type="GO" id="GO:0006397">
    <property type="term" value="P:mRNA processing"/>
    <property type="evidence" value="ECO:0007669"/>
    <property type="project" value="UniProtKB-KW"/>
</dbReference>
<reference evidence="7" key="1">
    <citation type="journal article" date="2016" name="Nat. Biotechnol.">
        <title>Sequencing wild and cultivated cassava and related species reveals extensive interspecific hybridization and genetic diversity.</title>
        <authorList>
            <person name="Bredeson J.V."/>
            <person name="Lyons J.B."/>
            <person name="Prochnik S.E."/>
            <person name="Wu G.A."/>
            <person name="Ha C.M."/>
            <person name="Edsinger-Gonzales E."/>
            <person name="Grimwood J."/>
            <person name="Schmutz J."/>
            <person name="Rabbi I.Y."/>
            <person name="Egesi C."/>
            <person name="Nauluvula P."/>
            <person name="Lebot V."/>
            <person name="Ndunguru J."/>
            <person name="Mkamilo G."/>
            <person name="Bart R.S."/>
            <person name="Setter T.L."/>
            <person name="Gleadow R.M."/>
            <person name="Kulakow P."/>
            <person name="Ferguson M.E."/>
            <person name="Rounsley S."/>
            <person name="Rokhsar D.S."/>
        </authorList>
    </citation>
    <scope>NUCLEOTIDE SEQUENCE [LARGE SCALE GENOMIC DNA]</scope>
    <source>
        <strain evidence="7">cv. AM560-2</strain>
    </source>
</reference>
<feature type="compositionally biased region" description="Polar residues" evidence="3">
    <location>
        <begin position="1233"/>
        <end position="1255"/>
    </location>
</feature>
<feature type="domain" description="SURP motif" evidence="5">
    <location>
        <begin position="340"/>
        <end position="388"/>
    </location>
</feature>
<feature type="compositionally biased region" description="Polar residues" evidence="3">
    <location>
        <begin position="1054"/>
        <end position="1063"/>
    </location>
</feature>
<name>A0A2C9VQG0_MANES</name>
<dbReference type="InterPro" id="IPR000571">
    <property type="entry name" value="Znf_CCCH"/>
</dbReference>
<dbReference type="SUPFAM" id="SSF109905">
    <property type="entry name" value="Surp module (SWAP domain)"/>
    <property type="match status" value="1"/>
</dbReference>
<dbReference type="Gramene" id="Manes.06G083000.1.v8.1">
    <property type="protein sequence ID" value="Manes.06G083000.1.v8.1.CDS"/>
    <property type="gene ID" value="Manes.06G083000.v8.1"/>
</dbReference>
<dbReference type="InterPro" id="IPR035967">
    <property type="entry name" value="SWAP/Surp_sf"/>
</dbReference>
<evidence type="ECO:0000313" key="7">
    <source>
        <dbReference type="Proteomes" id="UP000091857"/>
    </source>
</evidence>
<feature type="compositionally biased region" description="Pro residues" evidence="3">
    <location>
        <begin position="213"/>
        <end position="234"/>
    </location>
</feature>
<feature type="region of interest" description="Disordered" evidence="3">
    <location>
        <begin position="97"/>
        <end position="237"/>
    </location>
</feature>
<feature type="compositionally biased region" description="Pro residues" evidence="3">
    <location>
        <begin position="141"/>
        <end position="152"/>
    </location>
</feature>
<feature type="region of interest" description="Disordered" evidence="3">
    <location>
        <begin position="839"/>
        <end position="869"/>
    </location>
</feature>
<feature type="compositionally biased region" description="Basic residues" evidence="3">
    <location>
        <begin position="748"/>
        <end position="759"/>
    </location>
</feature>
<dbReference type="OMA" id="YQQAPPH"/>
<keyword evidence="2" id="KW-0479">Metal-binding</keyword>
<dbReference type="InterPro" id="IPR052650">
    <property type="entry name" value="Zinc_finger_CCCH"/>
</dbReference>
<feature type="domain" description="C3H1-type" evidence="4">
    <location>
        <begin position="813"/>
        <end position="840"/>
    </location>
</feature>
<feature type="compositionally biased region" description="Pro residues" evidence="3">
    <location>
        <begin position="18"/>
        <end position="33"/>
    </location>
</feature>
<evidence type="ECO:0000313" key="6">
    <source>
        <dbReference type="EMBL" id="OAY47480.1"/>
    </source>
</evidence>
<accession>A0A2C9VQG0</accession>
<evidence type="ECO:0000259" key="4">
    <source>
        <dbReference type="PROSITE" id="PS50103"/>
    </source>
</evidence>
<feature type="compositionally biased region" description="Low complexity" evidence="3">
    <location>
        <begin position="1003"/>
        <end position="1013"/>
    </location>
</feature>
<keyword evidence="1" id="KW-0507">mRNA processing</keyword>
<feature type="zinc finger region" description="C3H1-type" evidence="2">
    <location>
        <begin position="813"/>
        <end position="840"/>
    </location>
</feature>
<dbReference type="GO" id="GO:0003723">
    <property type="term" value="F:RNA binding"/>
    <property type="evidence" value="ECO:0007669"/>
    <property type="project" value="InterPro"/>
</dbReference>
<dbReference type="Proteomes" id="UP000091857">
    <property type="component" value="Chromosome 6"/>
</dbReference>
<dbReference type="Pfam" id="PF01805">
    <property type="entry name" value="Surp"/>
    <property type="match status" value="1"/>
</dbReference>
<evidence type="ECO:0000256" key="2">
    <source>
        <dbReference type="PROSITE-ProRule" id="PRU00723"/>
    </source>
</evidence>
<feature type="compositionally biased region" description="Polar residues" evidence="3">
    <location>
        <begin position="1023"/>
        <end position="1034"/>
    </location>
</feature>
<feature type="region of interest" description="Disordered" evidence="3">
    <location>
        <begin position="701"/>
        <end position="809"/>
    </location>
</feature>
<dbReference type="Gramene" id="Manes.06G083000.2.v8.1">
    <property type="protein sequence ID" value="Manes.06G083000.2.v8.1.CDS"/>
    <property type="gene ID" value="Manes.06G083000.v8.1"/>
</dbReference>
<dbReference type="GO" id="GO:0008270">
    <property type="term" value="F:zinc ion binding"/>
    <property type="evidence" value="ECO:0007669"/>
    <property type="project" value="UniProtKB-KW"/>
</dbReference>
<sequence length="1598" mass="173426">MFSQGGYNLQSGQGTQTPRPPPFIQHPPALPPLPQSFQQGPLLPLPHVLPRPGQPGLPIYQHGPLAPHLTVRQVRPGLPNTGQPYFPPPPTVHGSARMPHVYTTAPPNPQGSQHSSYLAPGLPPPPPPPPGSHHVEMLQAPLPPRSFPPTPSQGPILYRAPFHQLPQQPGGVQGLQQTLPPPPPLPTISTSSLSGNISEATAGNSQMSSMVPPSVPPPPLPSSSPPPIPPPSPPRVLSAVSVSVPLPAGSNLPSGSNPQSNTLFDYKSGTLGPATEVRRLNQAEHSISVYNSVNDGSLSLEGKSGNGVNYLGEDGLSSKRIVSSDVPCPPKPTEEKIVQKIEEFCHLISKNGPSYEERARLKEPGNPEFKFLFGGEPGSEAAVAHEYFLWMKRQCLLACKSDGNQPAKSTTHLIVTTEIHSPGDSDMEMEDDITRSDADPAVNQPIECPRQAAGPGQLSSEFDATEQMPKLVSSGSDAATMVLSERPGEEGSKLVSSCDGLTFGRSILKDESPVINSTGDTEHPFASNTMESSTILAEDNSSSKAAAAVEFVNSDSSSGQVLKGSSPFRLLQDYASNDSSENDEDPHLKDANPETISPLVAVGTEIFCQDAELGSKGDIGSKSSYSTEREFGLLYESGMLYRSLESSSYSQRGVKETVPVSTATGLSPKLVDIKYENQSSIDHAASCTALPKEDALGGAGGNVAFSDNHEDDEDKNAKFTSNAQKIDKFGRLVREGASDSDSDDSPRACRRNKRGRSRSRSPLDKRRNRPQRRREKRRSRSRSWSPRNRRSRSRSPSFRRSGEFSSGNRRLEKGQLPECFDFLRGRCYRGASCRYMHHDSEKRDGSRNHKSKQQKVQLPSSSKNCNTLEGNKNFSLKVSDHGQEIMDHEMRSNHDMFASSICAAKDNSIVHNGEDSVGDALVDSEIIKSDSFKEVAAEVPKTRAVEERSEDGTTCVNENFQLESDRPMVVDSFPSSSSPASDAYILKSHGEAPQDVISSLKDSVIQQSQSVQSDLGLEDADNHAQQTDDSSISDTLPDKTSRTSPKKLHVAETLPNSADSAHNPSRMALFPPSAPEGNNAPHMAQLSRDYKLMPQTAAFQSQSAPENFPSYMLPNQNSLFSLPSNSSSAMVPLTPPPLLPPPPPLLPPHGPVGNAGSAKPSVTLQFQQNSIPPTGDFGSQMFLRPHSTEFSGNSQVGEFQHRAYPPLQEPHQPHLHLEGFRLKPLPGCPPSSQQFGGTLPFSQEGSANKMQSLSGDNLAPGEILKSSTQIHPYLQWQQAPYSLHQSVPDNVYSLPGKFSSSTRYPPDLQDKSQPSHFRVLSNSSHFNPYASTFEKPLSSRFSSDVFRQEKDTTYGSKHDTHLALSHASLDGQSVEPKVATSPTSFNGVGKMIPMSGGNQYDPLFDSIEPSSNSYKKSGHIQNWEPSGGSDIVLRLKGANQPLDVEENNKKKEVDGIALVTSIDTEEFGETADLEVGNVENGSQSNPNALTNTNMGEMEIDQIKSPGKNKRSKESRSMKLFKASLADFVKEVLKPSWRQGNMSKETFKTVVKKTVDKVSEAMKSHQIPKSKAKINHYIDSSQRKLTKLVMGYVDKYAKG</sequence>
<feature type="compositionally biased region" description="Pro residues" evidence="3">
    <location>
        <begin position="121"/>
        <end position="131"/>
    </location>
</feature>
<dbReference type="STRING" id="3983.A0A2C9VQG0"/>
<keyword evidence="7" id="KW-1185">Reference proteome</keyword>
<dbReference type="EMBL" id="CM004392">
    <property type="protein sequence ID" value="OAY47480.1"/>
    <property type="molecule type" value="Genomic_DNA"/>
</dbReference>
<feature type="region of interest" description="Disordered" evidence="3">
    <location>
        <begin position="1003"/>
        <end position="1082"/>
    </location>
</feature>
<feature type="region of interest" description="Disordered" evidence="3">
    <location>
        <begin position="1476"/>
        <end position="1496"/>
    </location>
</feature>
<dbReference type="PROSITE" id="PS50128">
    <property type="entry name" value="SURP"/>
    <property type="match status" value="1"/>
</dbReference>
<feature type="compositionally biased region" description="Polar residues" evidence="3">
    <location>
        <begin position="854"/>
        <end position="869"/>
    </location>
</feature>
<feature type="compositionally biased region" description="Low complexity" evidence="3">
    <location>
        <begin position="164"/>
        <end position="178"/>
    </location>
</feature>
<feature type="compositionally biased region" description="Basic residues" evidence="3">
    <location>
        <begin position="766"/>
        <end position="793"/>
    </location>
</feature>
<dbReference type="PANTHER" id="PTHR36886">
    <property type="entry name" value="PROTEIN FRIGIDA-ESSENTIAL 1"/>
    <property type="match status" value="1"/>
</dbReference>
<organism evidence="6 7">
    <name type="scientific">Manihot esculenta</name>
    <name type="common">Cassava</name>
    <name type="synonym">Jatropha manihot</name>
    <dbReference type="NCBI Taxonomy" id="3983"/>
    <lineage>
        <taxon>Eukaryota</taxon>
        <taxon>Viridiplantae</taxon>
        <taxon>Streptophyta</taxon>
        <taxon>Embryophyta</taxon>
        <taxon>Tracheophyta</taxon>
        <taxon>Spermatophyta</taxon>
        <taxon>Magnoliopsida</taxon>
        <taxon>eudicotyledons</taxon>
        <taxon>Gunneridae</taxon>
        <taxon>Pentapetalae</taxon>
        <taxon>rosids</taxon>
        <taxon>fabids</taxon>
        <taxon>Malpighiales</taxon>
        <taxon>Euphorbiaceae</taxon>
        <taxon>Crotonoideae</taxon>
        <taxon>Manihoteae</taxon>
        <taxon>Manihot</taxon>
    </lineage>
</organism>
<evidence type="ECO:0000259" key="5">
    <source>
        <dbReference type="PROSITE" id="PS50128"/>
    </source>
</evidence>
<dbReference type="Gene3D" id="3.30.1370.210">
    <property type="match status" value="1"/>
</dbReference>
<evidence type="ECO:0008006" key="8">
    <source>
        <dbReference type="Google" id="ProtNLM"/>
    </source>
</evidence>
<dbReference type="OrthoDB" id="21470at2759"/>
<protein>
    <recommendedName>
        <fullName evidence="8">C3H1-type domain-containing protein</fullName>
    </recommendedName>
</protein>
<comment type="caution">
    <text evidence="6">The sequence shown here is derived from an EMBL/GenBank/DDBJ whole genome shotgun (WGS) entry which is preliminary data.</text>
</comment>